<dbReference type="PRINTS" id="PR00145">
    <property type="entry name" value="ARGSUCLYASE"/>
</dbReference>
<accession>A0ABT8QZ02</accession>
<dbReference type="Gene3D" id="1.20.200.10">
    <property type="entry name" value="Fumarase/aspartase (Central domain)"/>
    <property type="match status" value="1"/>
</dbReference>
<sequence length="439" mass="48465">MSMYAAYLSDEEMERACSEEQFIRHMLTFEMALANAEAKVGIIPHSAAQAIQAKLSQITINPSDLAEGTLKNGIPTIPFLSNLKEQLPAAAKDFLHLGATSQDVLDTAQVLMIKEAVSILEGHIRKLLYNLLTLVERDGQIPCIARTRWQQATPIPFGLKVVNWAMPFVRDLERLQEMKKRLLVVQLGGASGSLAALEHKGYQVLEALANELHLGVSLPWHTQRDSFTEFTNWLTLVSATLGKMGEDVLLMAQTEVGEVIENAQGGGKSSAMPHKNNPVLSEALVGLSKATTNLSALQMQSMLQAGERDGTSWMLEWRNIPQMLINTATALKHAITVSTHMQINKERMLENINLTNGLVYAEQAVSFLSRQLPKSEASSLVNKAIELVNKDKSLPDALTEVATDRKMNWQELLQPEACFGSSREMMATAINRIKEVLPT</sequence>
<comment type="similarity">
    <text evidence="1">Belongs to the class-II fumarase/aspartase family.</text>
</comment>
<dbReference type="Pfam" id="PF00206">
    <property type="entry name" value="Lyase_1"/>
    <property type="match status" value="1"/>
</dbReference>
<dbReference type="PANTHER" id="PTHR43172">
    <property type="entry name" value="ADENYLOSUCCINATE LYASE"/>
    <property type="match status" value="1"/>
</dbReference>
<dbReference type="InterPro" id="IPR022761">
    <property type="entry name" value="Fumarate_lyase_N"/>
</dbReference>
<organism evidence="3 4">
    <name type="scientific">Rhodocytophaga aerolata</name>
    <dbReference type="NCBI Taxonomy" id="455078"/>
    <lineage>
        <taxon>Bacteria</taxon>
        <taxon>Pseudomonadati</taxon>
        <taxon>Bacteroidota</taxon>
        <taxon>Cytophagia</taxon>
        <taxon>Cytophagales</taxon>
        <taxon>Rhodocytophagaceae</taxon>
        <taxon>Rhodocytophaga</taxon>
    </lineage>
</organism>
<protein>
    <submittedName>
        <fullName evidence="3">Adenylosuccinate lyase family protein</fullName>
    </submittedName>
</protein>
<dbReference type="Proteomes" id="UP001168528">
    <property type="component" value="Unassembled WGS sequence"/>
</dbReference>
<dbReference type="InterPro" id="IPR000362">
    <property type="entry name" value="Fumarate_lyase_fam"/>
</dbReference>
<keyword evidence="3" id="KW-0456">Lyase</keyword>
<evidence type="ECO:0000313" key="4">
    <source>
        <dbReference type="Proteomes" id="UP001168528"/>
    </source>
</evidence>
<comment type="caution">
    <text evidence="3">The sequence shown here is derived from an EMBL/GenBank/DDBJ whole genome shotgun (WGS) entry which is preliminary data.</text>
</comment>
<dbReference type="PANTHER" id="PTHR43172:SF2">
    <property type="entry name" value="ADENYLOSUCCINATE LYASE C-TERMINAL DOMAIN-CONTAINING PROTEIN"/>
    <property type="match status" value="1"/>
</dbReference>
<dbReference type="RefSeq" id="WP_302035866.1">
    <property type="nucleotide sequence ID" value="NZ_JAUKPO010000001.1"/>
</dbReference>
<keyword evidence="4" id="KW-1185">Reference proteome</keyword>
<dbReference type="GO" id="GO:0016829">
    <property type="term" value="F:lyase activity"/>
    <property type="evidence" value="ECO:0007669"/>
    <property type="project" value="UniProtKB-KW"/>
</dbReference>
<feature type="domain" description="Fumarate lyase N-terminal" evidence="2">
    <location>
        <begin position="23"/>
        <end position="288"/>
    </location>
</feature>
<proteinExistence type="inferred from homology"/>
<dbReference type="PRINTS" id="PR00149">
    <property type="entry name" value="FUMRATELYASE"/>
</dbReference>
<evidence type="ECO:0000259" key="2">
    <source>
        <dbReference type="Pfam" id="PF00206"/>
    </source>
</evidence>
<evidence type="ECO:0000256" key="1">
    <source>
        <dbReference type="ARBA" id="ARBA00034772"/>
    </source>
</evidence>
<gene>
    <name evidence="3" type="ORF">Q0590_02350</name>
</gene>
<dbReference type="EMBL" id="JAUKPO010000001">
    <property type="protein sequence ID" value="MDO1445070.1"/>
    <property type="molecule type" value="Genomic_DNA"/>
</dbReference>
<dbReference type="CDD" id="cd01597">
    <property type="entry name" value="pCLME"/>
    <property type="match status" value="1"/>
</dbReference>
<dbReference type="InterPro" id="IPR008948">
    <property type="entry name" value="L-Aspartase-like"/>
</dbReference>
<evidence type="ECO:0000313" key="3">
    <source>
        <dbReference type="EMBL" id="MDO1445070.1"/>
    </source>
</evidence>
<reference evidence="3" key="1">
    <citation type="submission" date="2023-07" db="EMBL/GenBank/DDBJ databases">
        <title>The genome sequence of Rhodocytophaga aerolata KACC 12507.</title>
        <authorList>
            <person name="Zhang X."/>
        </authorList>
    </citation>
    <scope>NUCLEOTIDE SEQUENCE</scope>
    <source>
        <strain evidence="3">KACC 12507</strain>
    </source>
</reference>
<name>A0ABT8QZ02_9BACT</name>
<dbReference type="SUPFAM" id="SSF48557">
    <property type="entry name" value="L-aspartase-like"/>
    <property type="match status" value="1"/>
</dbReference>